<reference evidence="1" key="2">
    <citation type="submission" date="2020-09" db="EMBL/GenBank/DDBJ databases">
        <authorList>
            <person name="Sun Q."/>
            <person name="Ohkuma M."/>
        </authorList>
    </citation>
    <scope>NUCLEOTIDE SEQUENCE</scope>
    <source>
        <strain evidence="1">JCM 3276</strain>
    </source>
</reference>
<evidence type="ECO:0000313" key="1">
    <source>
        <dbReference type="EMBL" id="GGS36382.1"/>
    </source>
</evidence>
<dbReference type="SUPFAM" id="SSF55961">
    <property type="entry name" value="Bet v1-like"/>
    <property type="match status" value="1"/>
</dbReference>
<dbReference type="EMBL" id="BMRB01000002">
    <property type="protein sequence ID" value="GGS36382.1"/>
    <property type="molecule type" value="Genomic_DNA"/>
</dbReference>
<comment type="caution">
    <text evidence="1">The sequence shown here is derived from an EMBL/GenBank/DDBJ whole genome shotgun (WGS) entry which is preliminary data.</text>
</comment>
<dbReference type="Proteomes" id="UP000660680">
    <property type="component" value="Unassembled WGS sequence"/>
</dbReference>
<dbReference type="CDD" id="cd07812">
    <property type="entry name" value="SRPBCC"/>
    <property type="match status" value="1"/>
</dbReference>
<dbReference type="AlphaFoldDB" id="A0A918GJA2"/>
<dbReference type="Gene3D" id="3.30.530.20">
    <property type="match status" value="1"/>
</dbReference>
<protein>
    <submittedName>
        <fullName evidence="1">Polyketide cyclase</fullName>
    </submittedName>
</protein>
<dbReference type="InterPro" id="IPR023393">
    <property type="entry name" value="START-like_dom_sf"/>
</dbReference>
<gene>
    <name evidence="1" type="ORF">GCM10010171_33830</name>
</gene>
<name>A0A918GJA2_9PSEU</name>
<proteinExistence type="predicted"/>
<keyword evidence="2" id="KW-1185">Reference proteome</keyword>
<dbReference type="InterPro" id="IPR019587">
    <property type="entry name" value="Polyketide_cyclase/dehydratase"/>
</dbReference>
<evidence type="ECO:0000313" key="2">
    <source>
        <dbReference type="Proteomes" id="UP000660680"/>
    </source>
</evidence>
<dbReference type="RefSeq" id="WP_308425892.1">
    <property type="nucleotide sequence ID" value="NZ_BMRB01000002.1"/>
</dbReference>
<reference evidence="1" key="1">
    <citation type="journal article" date="2014" name="Int. J. Syst. Evol. Microbiol.">
        <title>Complete genome sequence of Corynebacterium casei LMG S-19264T (=DSM 44701T), isolated from a smear-ripened cheese.</title>
        <authorList>
            <consortium name="US DOE Joint Genome Institute (JGI-PGF)"/>
            <person name="Walter F."/>
            <person name="Albersmeier A."/>
            <person name="Kalinowski J."/>
            <person name="Ruckert C."/>
        </authorList>
    </citation>
    <scope>NUCLEOTIDE SEQUENCE</scope>
    <source>
        <strain evidence="1">JCM 3276</strain>
    </source>
</reference>
<organism evidence="1 2">
    <name type="scientific">Actinokineospora fastidiosa</name>
    <dbReference type="NCBI Taxonomy" id="1816"/>
    <lineage>
        <taxon>Bacteria</taxon>
        <taxon>Bacillati</taxon>
        <taxon>Actinomycetota</taxon>
        <taxon>Actinomycetes</taxon>
        <taxon>Pseudonocardiales</taxon>
        <taxon>Pseudonocardiaceae</taxon>
        <taxon>Actinokineospora</taxon>
    </lineage>
</organism>
<dbReference type="Pfam" id="PF10604">
    <property type="entry name" value="Polyketide_cyc2"/>
    <property type="match status" value="1"/>
</dbReference>
<accession>A0A918GJA2</accession>
<sequence>MRARAGYPAAMAAVSKEIPVPIDRVWAVLADGWTYASWVVGASHIRRVDSTWPAEGSGIHHSVGLWPLVINDVTRVRAVRPGEMVELDARLWPVGAATVRLELFPTATGTRVVMTENARSGPAAALPERAQDLMLVPRNKESLERLCALAARKTD</sequence>